<sequence>MRREAEESDRVERLAKVYPDRSVGRETTVRDCSHPHLIDRLGTTKYRACGTSCFPLAL</sequence>
<evidence type="ECO:0000313" key="1">
    <source>
        <dbReference type="EMBL" id="PNT61402.1"/>
    </source>
</evidence>
<proteinExistence type="predicted"/>
<evidence type="ECO:0000313" key="3">
    <source>
        <dbReference type="Proteomes" id="UP000008810"/>
    </source>
</evidence>
<dbReference type="Proteomes" id="UP000008810">
    <property type="component" value="Chromosome 5"/>
</dbReference>
<dbReference type="InParanoid" id="A0A2K2CH91"/>
<organism evidence="1">
    <name type="scientific">Brachypodium distachyon</name>
    <name type="common">Purple false brome</name>
    <name type="synonym">Trachynia distachya</name>
    <dbReference type="NCBI Taxonomy" id="15368"/>
    <lineage>
        <taxon>Eukaryota</taxon>
        <taxon>Viridiplantae</taxon>
        <taxon>Streptophyta</taxon>
        <taxon>Embryophyta</taxon>
        <taxon>Tracheophyta</taxon>
        <taxon>Spermatophyta</taxon>
        <taxon>Magnoliopsida</taxon>
        <taxon>Liliopsida</taxon>
        <taxon>Poales</taxon>
        <taxon>Poaceae</taxon>
        <taxon>BOP clade</taxon>
        <taxon>Pooideae</taxon>
        <taxon>Stipodae</taxon>
        <taxon>Brachypodieae</taxon>
        <taxon>Brachypodium</taxon>
    </lineage>
</organism>
<reference evidence="1 2" key="1">
    <citation type="journal article" date="2010" name="Nature">
        <title>Genome sequencing and analysis of the model grass Brachypodium distachyon.</title>
        <authorList>
            <consortium name="International Brachypodium Initiative"/>
        </authorList>
    </citation>
    <scope>NUCLEOTIDE SEQUENCE [LARGE SCALE GENOMIC DNA]</scope>
    <source>
        <strain evidence="1 2">Bd21</strain>
    </source>
</reference>
<dbReference type="AlphaFoldDB" id="A0A2K2CH91"/>
<dbReference type="Gramene" id="PNT61402">
    <property type="protein sequence ID" value="PNT61402"/>
    <property type="gene ID" value="BRADI_5g14846v3"/>
</dbReference>
<gene>
    <name evidence="1" type="ORF">BRADI_5g14846v3</name>
</gene>
<accession>A0A2K2CH91</accession>
<reference evidence="1" key="2">
    <citation type="submission" date="2017-06" db="EMBL/GenBank/DDBJ databases">
        <title>WGS assembly of Brachypodium distachyon.</title>
        <authorList>
            <consortium name="The International Brachypodium Initiative"/>
            <person name="Lucas S."/>
            <person name="Harmon-Smith M."/>
            <person name="Lail K."/>
            <person name="Tice H."/>
            <person name="Grimwood J."/>
            <person name="Bruce D."/>
            <person name="Barry K."/>
            <person name="Shu S."/>
            <person name="Lindquist E."/>
            <person name="Wang M."/>
            <person name="Pitluck S."/>
            <person name="Vogel J.P."/>
            <person name="Garvin D.F."/>
            <person name="Mockler T.C."/>
            <person name="Schmutz J."/>
            <person name="Rokhsar D."/>
            <person name="Bevan M.W."/>
        </authorList>
    </citation>
    <scope>NUCLEOTIDE SEQUENCE</scope>
    <source>
        <strain evidence="1">Bd21</strain>
    </source>
</reference>
<dbReference type="EMBL" id="CM000884">
    <property type="protein sequence ID" value="PNT61402.1"/>
    <property type="molecule type" value="Genomic_DNA"/>
</dbReference>
<evidence type="ECO:0000313" key="2">
    <source>
        <dbReference type="EnsemblPlants" id="PNT61402"/>
    </source>
</evidence>
<protein>
    <submittedName>
        <fullName evidence="1 2">Uncharacterized protein</fullName>
    </submittedName>
</protein>
<dbReference type="EnsemblPlants" id="PNT61402">
    <property type="protein sequence ID" value="PNT61402"/>
    <property type="gene ID" value="BRADI_5g14846v3"/>
</dbReference>
<name>A0A2K2CH91_BRADI</name>
<keyword evidence="3" id="KW-1185">Reference proteome</keyword>
<reference evidence="2" key="3">
    <citation type="submission" date="2018-08" db="UniProtKB">
        <authorList>
            <consortium name="EnsemblPlants"/>
        </authorList>
    </citation>
    <scope>IDENTIFICATION</scope>
    <source>
        <strain evidence="2">cv. Bd21</strain>
    </source>
</reference>